<reference evidence="2" key="1">
    <citation type="journal article" date="2013" name="J. Plant Res.">
        <title>Effect of fungi and light on seed germination of three Opuntia species from semiarid lands of central Mexico.</title>
        <authorList>
            <person name="Delgado-Sanchez P."/>
            <person name="Jimenez-Bremont J.F."/>
            <person name="Guerrero-Gonzalez Mde L."/>
            <person name="Flores J."/>
        </authorList>
    </citation>
    <scope>NUCLEOTIDE SEQUENCE</scope>
    <source>
        <tissue evidence="2">Cladode</tissue>
    </source>
</reference>
<accession>A0A7C9DBG4</accession>
<keyword evidence="1" id="KW-0732">Signal</keyword>
<sequence>MRLFSLPLFFFSLSAYPYSLRCSPPPTIGGLPPAWPSAASPIGHRRRSPGRNLFLQPPTRASALSPMLYSARPVLFHQPGLTAINRRRLVAGHRFSVASPAIIRPAGASTTSILPLFGCES</sequence>
<evidence type="ECO:0008006" key="3">
    <source>
        <dbReference type="Google" id="ProtNLM"/>
    </source>
</evidence>
<protein>
    <recommendedName>
        <fullName evidence="3">Secreted protein</fullName>
    </recommendedName>
</protein>
<feature type="signal peptide" evidence="1">
    <location>
        <begin position="1"/>
        <end position="22"/>
    </location>
</feature>
<dbReference type="AlphaFoldDB" id="A0A7C9DBG4"/>
<evidence type="ECO:0000313" key="2">
    <source>
        <dbReference type="EMBL" id="MBA4637667.1"/>
    </source>
</evidence>
<dbReference type="EMBL" id="GISG01106127">
    <property type="protein sequence ID" value="MBA4637667.1"/>
    <property type="molecule type" value="Transcribed_RNA"/>
</dbReference>
<reference evidence="2" key="2">
    <citation type="submission" date="2020-07" db="EMBL/GenBank/DDBJ databases">
        <authorList>
            <person name="Vera ALvarez R."/>
            <person name="Arias-Moreno D.M."/>
            <person name="Jimenez-Jacinto V."/>
            <person name="Jimenez-Bremont J.F."/>
            <person name="Swaminathan K."/>
            <person name="Moose S.P."/>
            <person name="Guerrero-Gonzalez M.L."/>
            <person name="Marino-Ramirez L."/>
            <person name="Landsman D."/>
            <person name="Rodriguez-Kessler M."/>
            <person name="Delgado-Sanchez P."/>
        </authorList>
    </citation>
    <scope>NUCLEOTIDE SEQUENCE</scope>
    <source>
        <tissue evidence="2">Cladode</tissue>
    </source>
</reference>
<evidence type="ECO:0000256" key="1">
    <source>
        <dbReference type="SAM" id="SignalP"/>
    </source>
</evidence>
<organism evidence="2">
    <name type="scientific">Opuntia streptacantha</name>
    <name type="common">Prickly pear cactus</name>
    <name type="synonym">Opuntia cardona</name>
    <dbReference type="NCBI Taxonomy" id="393608"/>
    <lineage>
        <taxon>Eukaryota</taxon>
        <taxon>Viridiplantae</taxon>
        <taxon>Streptophyta</taxon>
        <taxon>Embryophyta</taxon>
        <taxon>Tracheophyta</taxon>
        <taxon>Spermatophyta</taxon>
        <taxon>Magnoliopsida</taxon>
        <taxon>eudicotyledons</taxon>
        <taxon>Gunneridae</taxon>
        <taxon>Pentapetalae</taxon>
        <taxon>Caryophyllales</taxon>
        <taxon>Cactineae</taxon>
        <taxon>Cactaceae</taxon>
        <taxon>Opuntioideae</taxon>
        <taxon>Opuntia</taxon>
    </lineage>
</organism>
<feature type="chain" id="PRO_5027945169" description="Secreted protein" evidence="1">
    <location>
        <begin position="23"/>
        <end position="121"/>
    </location>
</feature>
<proteinExistence type="predicted"/>
<name>A0A7C9DBG4_OPUST</name>